<feature type="domain" description="DUF4124" evidence="3">
    <location>
        <begin position="19"/>
        <end position="63"/>
    </location>
</feature>
<gene>
    <name evidence="4" type="ORF">E0H85_12475</name>
</gene>
<evidence type="ECO:0000313" key="5">
    <source>
        <dbReference type="Proteomes" id="UP000291380"/>
    </source>
</evidence>
<evidence type="ECO:0000256" key="2">
    <source>
        <dbReference type="SAM" id="SignalP"/>
    </source>
</evidence>
<comment type="caution">
    <text evidence="4">The sequence shown here is derived from an EMBL/GenBank/DDBJ whole genome shotgun (WGS) entry which is preliminary data.</text>
</comment>
<accession>A0A4R0EKL4</accession>
<dbReference type="AlphaFoldDB" id="A0A4R0EKL4"/>
<dbReference type="Proteomes" id="UP000291380">
    <property type="component" value="Unassembled WGS sequence"/>
</dbReference>
<evidence type="ECO:0000256" key="1">
    <source>
        <dbReference type="SAM" id="MobiDB-lite"/>
    </source>
</evidence>
<feature type="compositionally biased region" description="Polar residues" evidence="1">
    <location>
        <begin position="60"/>
        <end position="74"/>
    </location>
</feature>
<feature type="compositionally biased region" description="Polar residues" evidence="1">
    <location>
        <begin position="107"/>
        <end position="117"/>
    </location>
</feature>
<sequence length="117" mass="12385">MSSSFIKIGFMAACVTFSLSSTTGFAKEYYKWVDAKGSTHYTTTPPPKSAQKKGKVDTYGPNNHTQSSKNTSTAAAEHASKEAQNHANVAVDAANAAPAVVREADRSSNSNKVLSVQ</sequence>
<dbReference type="EMBL" id="SJOA01000017">
    <property type="protein sequence ID" value="TCB57742.1"/>
    <property type="molecule type" value="Genomic_DNA"/>
</dbReference>
<reference evidence="4 5" key="1">
    <citation type="submission" date="2019-02" db="EMBL/GenBank/DDBJ databases">
        <title>High diversity of culturable Acinetobacter species in natural soil and water ecosystems.</title>
        <authorList>
            <person name="Radolfova-Krizova L."/>
            <person name="Nemec A."/>
        </authorList>
    </citation>
    <scope>NUCLEOTIDE SEQUENCE [LARGE SCALE GENOMIC DNA]</scope>
    <source>
        <strain evidence="4 5">ANC 4281</strain>
    </source>
</reference>
<dbReference type="InterPro" id="IPR025392">
    <property type="entry name" value="DUF4124"/>
</dbReference>
<feature type="signal peptide" evidence="2">
    <location>
        <begin position="1"/>
        <end position="26"/>
    </location>
</feature>
<proteinExistence type="predicted"/>
<dbReference type="Pfam" id="PF13511">
    <property type="entry name" value="DUF4124"/>
    <property type="match status" value="1"/>
</dbReference>
<name>A0A4R0EKL4_9GAMM</name>
<keyword evidence="2" id="KW-0732">Signal</keyword>
<feature type="chain" id="PRO_5020599355" evidence="2">
    <location>
        <begin position="27"/>
        <end position="117"/>
    </location>
</feature>
<dbReference type="RefSeq" id="WP_067722033.1">
    <property type="nucleotide sequence ID" value="NZ_LSZG01000001.1"/>
</dbReference>
<organism evidence="4 5">
    <name type="scientific">Acinetobacter terrae</name>
    <dbReference type="NCBI Taxonomy" id="2731247"/>
    <lineage>
        <taxon>Bacteria</taxon>
        <taxon>Pseudomonadati</taxon>
        <taxon>Pseudomonadota</taxon>
        <taxon>Gammaproteobacteria</taxon>
        <taxon>Moraxellales</taxon>
        <taxon>Moraxellaceae</taxon>
        <taxon>Acinetobacter</taxon>
        <taxon>Acinetobacter Taxon 24</taxon>
    </lineage>
</organism>
<evidence type="ECO:0000259" key="3">
    <source>
        <dbReference type="Pfam" id="PF13511"/>
    </source>
</evidence>
<feature type="region of interest" description="Disordered" evidence="1">
    <location>
        <begin position="37"/>
        <end position="91"/>
    </location>
</feature>
<feature type="region of interest" description="Disordered" evidence="1">
    <location>
        <begin position="98"/>
        <end position="117"/>
    </location>
</feature>
<protein>
    <submittedName>
        <fullName evidence="4">DUF4124 domain-containing protein</fullName>
    </submittedName>
</protein>
<dbReference type="OrthoDB" id="7068596at2"/>
<evidence type="ECO:0000313" key="4">
    <source>
        <dbReference type="EMBL" id="TCB57742.1"/>
    </source>
</evidence>